<dbReference type="RefSeq" id="WP_132034338.1">
    <property type="nucleotide sequence ID" value="NZ_SMAI01000014.1"/>
</dbReference>
<protein>
    <submittedName>
        <fullName evidence="3">Uncharacterized protein</fullName>
    </submittedName>
</protein>
<dbReference type="AlphaFoldDB" id="A0A4R3LP79"/>
<dbReference type="Proteomes" id="UP000294664">
    <property type="component" value="Unassembled WGS sequence"/>
</dbReference>
<feature type="signal peptide" evidence="2">
    <location>
        <begin position="1"/>
        <end position="29"/>
    </location>
</feature>
<feature type="compositionally biased region" description="Pro residues" evidence="1">
    <location>
        <begin position="91"/>
        <end position="108"/>
    </location>
</feature>
<evidence type="ECO:0000313" key="4">
    <source>
        <dbReference type="Proteomes" id="UP000294664"/>
    </source>
</evidence>
<evidence type="ECO:0000256" key="1">
    <source>
        <dbReference type="SAM" id="MobiDB-lite"/>
    </source>
</evidence>
<feature type="chain" id="PRO_5020597586" evidence="2">
    <location>
        <begin position="30"/>
        <end position="114"/>
    </location>
</feature>
<evidence type="ECO:0000256" key="2">
    <source>
        <dbReference type="SAM" id="SignalP"/>
    </source>
</evidence>
<gene>
    <name evidence="3" type="ORF">EDC64_11485</name>
</gene>
<organism evidence="3 4">
    <name type="scientific">Aquabacter spiritensis</name>
    <dbReference type="NCBI Taxonomy" id="933073"/>
    <lineage>
        <taxon>Bacteria</taxon>
        <taxon>Pseudomonadati</taxon>
        <taxon>Pseudomonadota</taxon>
        <taxon>Alphaproteobacteria</taxon>
        <taxon>Hyphomicrobiales</taxon>
        <taxon>Xanthobacteraceae</taxon>
        <taxon>Aquabacter</taxon>
    </lineage>
</organism>
<evidence type="ECO:0000313" key="3">
    <source>
        <dbReference type="EMBL" id="TCT02224.1"/>
    </source>
</evidence>
<name>A0A4R3LP79_9HYPH</name>
<reference evidence="3 4" key="1">
    <citation type="submission" date="2019-03" db="EMBL/GenBank/DDBJ databases">
        <title>Genomic Encyclopedia of Type Strains, Phase IV (KMG-IV): sequencing the most valuable type-strain genomes for metagenomic binning, comparative biology and taxonomic classification.</title>
        <authorList>
            <person name="Goeker M."/>
        </authorList>
    </citation>
    <scope>NUCLEOTIDE SEQUENCE [LARGE SCALE GENOMIC DNA]</scope>
    <source>
        <strain evidence="3 4">DSM 9035</strain>
    </source>
</reference>
<comment type="caution">
    <text evidence="3">The sequence shown here is derived from an EMBL/GenBank/DDBJ whole genome shotgun (WGS) entry which is preliminary data.</text>
</comment>
<keyword evidence="2" id="KW-0732">Signal</keyword>
<accession>A0A4R3LP79</accession>
<keyword evidence="4" id="KW-1185">Reference proteome</keyword>
<proteinExistence type="predicted"/>
<sequence length="114" mass="12133">MLRPLRHLVRQAGLPLVCAALAIPSLAFAQTSPPPAPPASESAISRIERAVTDALQRGLDRLDQALDATLPYEMPEVLPNGDILIRRVKPAPVPPQATPNPATPPAPKSDPMKI</sequence>
<feature type="region of interest" description="Disordered" evidence="1">
    <location>
        <begin position="88"/>
        <end position="114"/>
    </location>
</feature>
<dbReference type="OrthoDB" id="7308154at2"/>
<dbReference type="EMBL" id="SMAI01000014">
    <property type="protein sequence ID" value="TCT02224.1"/>
    <property type="molecule type" value="Genomic_DNA"/>
</dbReference>